<dbReference type="EMBL" id="JAIWIU010000017">
    <property type="protein sequence ID" value="MCA2015213.1"/>
    <property type="molecule type" value="Genomic_DNA"/>
</dbReference>
<feature type="transmembrane region" description="Helical" evidence="12">
    <location>
        <begin position="353"/>
        <end position="373"/>
    </location>
</feature>
<evidence type="ECO:0000256" key="1">
    <source>
        <dbReference type="ARBA" id="ARBA00004429"/>
    </source>
</evidence>
<dbReference type="NCBIfam" id="NF007130">
    <property type="entry name" value="PRK09575.1"/>
    <property type="match status" value="1"/>
</dbReference>
<feature type="transmembrane region" description="Helical" evidence="12">
    <location>
        <begin position="7"/>
        <end position="27"/>
    </location>
</feature>
<keyword evidence="6" id="KW-1003">Cell membrane</keyword>
<feature type="transmembrane region" description="Helical" evidence="12">
    <location>
        <begin position="408"/>
        <end position="427"/>
    </location>
</feature>
<dbReference type="PANTHER" id="PTHR43823:SF3">
    <property type="entry name" value="MULTIDRUG EXPORT PROTEIN MEPA"/>
    <property type="match status" value="1"/>
</dbReference>
<feature type="transmembrane region" description="Helical" evidence="12">
    <location>
        <begin position="263"/>
        <end position="284"/>
    </location>
</feature>
<evidence type="ECO:0000313" key="13">
    <source>
        <dbReference type="EMBL" id="MCA2015213.1"/>
    </source>
</evidence>
<feature type="transmembrane region" description="Helical" evidence="12">
    <location>
        <begin position="225"/>
        <end position="243"/>
    </location>
</feature>
<evidence type="ECO:0000313" key="14">
    <source>
        <dbReference type="Proteomes" id="UP001199044"/>
    </source>
</evidence>
<keyword evidence="9 12" id="KW-0472">Membrane</keyword>
<dbReference type="InterPro" id="IPR048279">
    <property type="entry name" value="MdtK-like"/>
</dbReference>
<dbReference type="RefSeq" id="WP_068714903.1">
    <property type="nucleotide sequence ID" value="NZ_AP014635.1"/>
</dbReference>
<evidence type="ECO:0000256" key="11">
    <source>
        <dbReference type="ARBA" id="ARBA00030855"/>
    </source>
</evidence>
<comment type="similarity">
    <text evidence="2">Belongs to the multi antimicrobial extrusion (MATE) (TC 2.A.66.1) family. MepA subfamily.</text>
</comment>
<sequence length="447" mass="48836">MPIYRQFLRYTIPTVAAMLVNGLYQVVDGIFIGHYMGADGLAGINLAWPVIAMSLGLGMLLGVGSGALSSIKQGEGDREAAKRILATGLITLVCVAPVIATIIYFGAPYFLSWQGADDGGLLLARQYLDVLTIGCVFTLGSIATPFLLRNDNSPNLATILMIAGALTNIIFDYLFIAVLGWQLRGAALATLLAQMVVTLAGGHYFFSSRATLRLTRQCLRMEWQYLPRIVLIGLSSFFMYIYSATTVALHNSQLAYYGESVSIGAYAILGYIITVYYLTVEGIANGMQPLASFHYGAKNYPVIRTLLRLSMSVVVVGGIAFVAGVNIFAISIIQIFNSNDLDLIRSAEVAIRLHLFALFFDGFLVVTGAYFQALGYSRKAMFITLGNITIQMPFLFLLPLWFGLNGVWLAFPLSNIALGIVAAVMLWRELQRNKPISQAIFPTGYRQ</sequence>
<organism evidence="13 14">
    <name type="scientific">Vibrio tritonius</name>
    <dbReference type="NCBI Taxonomy" id="1435069"/>
    <lineage>
        <taxon>Bacteria</taxon>
        <taxon>Pseudomonadati</taxon>
        <taxon>Pseudomonadota</taxon>
        <taxon>Gammaproteobacteria</taxon>
        <taxon>Vibrionales</taxon>
        <taxon>Vibrionaceae</taxon>
        <taxon>Vibrio</taxon>
    </lineage>
</organism>
<feature type="transmembrane region" description="Helical" evidence="12">
    <location>
        <begin position="47"/>
        <end position="71"/>
    </location>
</feature>
<gene>
    <name evidence="13" type="ORF">LDJ79_03765</name>
</gene>
<dbReference type="PANTHER" id="PTHR43823">
    <property type="entry name" value="SPORULATION PROTEIN YKVU"/>
    <property type="match status" value="1"/>
</dbReference>
<evidence type="ECO:0000256" key="10">
    <source>
        <dbReference type="ARBA" id="ARBA00023251"/>
    </source>
</evidence>
<feature type="transmembrane region" description="Helical" evidence="12">
    <location>
        <begin position="380"/>
        <end position="402"/>
    </location>
</feature>
<evidence type="ECO:0000256" key="5">
    <source>
        <dbReference type="ARBA" id="ARBA00022448"/>
    </source>
</evidence>
<evidence type="ECO:0000256" key="7">
    <source>
        <dbReference type="ARBA" id="ARBA00022692"/>
    </source>
</evidence>
<evidence type="ECO:0000256" key="2">
    <source>
        <dbReference type="ARBA" id="ARBA00008417"/>
    </source>
</evidence>
<evidence type="ECO:0000256" key="12">
    <source>
        <dbReference type="SAM" id="Phobius"/>
    </source>
</evidence>
<protein>
    <recommendedName>
        <fullName evidence="4">Multidrug export protein MepA</fullName>
    </recommendedName>
    <alternativeName>
        <fullName evidence="3">Multidrug resistance protein NorM</fullName>
    </alternativeName>
    <alternativeName>
        <fullName evidence="11">Na(+)/drug antiporter</fullName>
    </alternativeName>
</protein>
<dbReference type="CDD" id="cd13143">
    <property type="entry name" value="MATE_MepA_like"/>
    <property type="match status" value="1"/>
</dbReference>
<keyword evidence="14" id="KW-1185">Reference proteome</keyword>
<evidence type="ECO:0000256" key="3">
    <source>
        <dbReference type="ARBA" id="ARBA00013489"/>
    </source>
</evidence>
<feature type="transmembrane region" description="Helical" evidence="12">
    <location>
        <begin position="187"/>
        <end position="205"/>
    </location>
</feature>
<evidence type="ECO:0000256" key="6">
    <source>
        <dbReference type="ARBA" id="ARBA00022475"/>
    </source>
</evidence>
<keyword evidence="5" id="KW-0813">Transport</keyword>
<feature type="transmembrane region" description="Helical" evidence="12">
    <location>
        <begin position="305"/>
        <end position="333"/>
    </location>
</feature>
<comment type="caution">
    <text evidence="13">The sequence shown here is derived from an EMBL/GenBank/DDBJ whole genome shotgun (WGS) entry which is preliminary data.</text>
</comment>
<keyword evidence="10" id="KW-0046">Antibiotic resistance</keyword>
<keyword evidence="7 12" id="KW-0812">Transmembrane</keyword>
<dbReference type="PIRSF" id="PIRSF006603">
    <property type="entry name" value="DinF"/>
    <property type="match status" value="1"/>
</dbReference>
<feature type="transmembrane region" description="Helical" evidence="12">
    <location>
        <begin position="160"/>
        <end position="181"/>
    </location>
</feature>
<evidence type="ECO:0000256" key="4">
    <source>
        <dbReference type="ARBA" id="ARBA00022106"/>
    </source>
</evidence>
<name>A0ABS7YHQ9_9VIBR</name>
<evidence type="ECO:0000256" key="9">
    <source>
        <dbReference type="ARBA" id="ARBA00023136"/>
    </source>
</evidence>
<proteinExistence type="inferred from homology"/>
<dbReference type="InterPro" id="IPR002528">
    <property type="entry name" value="MATE_fam"/>
</dbReference>
<accession>A0ABS7YHQ9</accession>
<feature type="transmembrane region" description="Helical" evidence="12">
    <location>
        <begin position="127"/>
        <end position="148"/>
    </location>
</feature>
<dbReference type="Proteomes" id="UP001199044">
    <property type="component" value="Unassembled WGS sequence"/>
</dbReference>
<evidence type="ECO:0000256" key="8">
    <source>
        <dbReference type="ARBA" id="ARBA00022989"/>
    </source>
</evidence>
<feature type="transmembrane region" description="Helical" evidence="12">
    <location>
        <begin position="83"/>
        <end position="107"/>
    </location>
</feature>
<comment type="subcellular location">
    <subcellularLocation>
        <location evidence="1">Cell inner membrane</location>
        <topology evidence="1">Multi-pass membrane protein</topology>
    </subcellularLocation>
</comment>
<dbReference type="InterPro" id="IPR051327">
    <property type="entry name" value="MATE_MepA_subfamily"/>
</dbReference>
<dbReference type="Pfam" id="PF01554">
    <property type="entry name" value="MatE"/>
    <property type="match status" value="2"/>
</dbReference>
<dbReference type="InterPro" id="IPR045070">
    <property type="entry name" value="MATE_MepA-like"/>
</dbReference>
<reference evidence="14" key="1">
    <citation type="submission" date="2023-07" db="EMBL/GenBank/DDBJ databases">
        <title>Molecular identification of indigenous halophilic bacteria isolated from red sea cost, biodegradation of synthetic dyes and assessment of degraded metabolite toxicity.</title>
        <authorList>
            <person name="Chaieb K."/>
            <person name="Altayb H.N."/>
        </authorList>
    </citation>
    <scope>NUCLEOTIDE SEQUENCE [LARGE SCALE GENOMIC DNA]</scope>
    <source>
        <strain evidence="14">K20</strain>
    </source>
</reference>
<keyword evidence="8 12" id="KW-1133">Transmembrane helix</keyword>